<dbReference type="Proteomes" id="UP001059773">
    <property type="component" value="Chromosome"/>
</dbReference>
<keyword evidence="2" id="KW-0520">NAD</keyword>
<proteinExistence type="predicted"/>
<name>A0ABY5K198_9BACI</name>
<organism evidence="4 5">
    <name type="scientific">Oceanobacillus jeddahense</name>
    <dbReference type="NCBI Taxonomy" id="1462527"/>
    <lineage>
        <taxon>Bacteria</taxon>
        <taxon>Bacillati</taxon>
        <taxon>Bacillota</taxon>
        <taxon>Bacilli</taxon>
        <taxon>Bacillales</taxon>
        <taxon>Bacillaceae</taxon>
        <taxon>Oceanobacillus</taxon>
    </lineage>
</organism>
<sequence length="311" mass="35066">MMDIQKIIVVSPMIKELKAYIEHENLDKEIRYVTEDMLTEKELDWADAFCGFQIKKAADYSKVKWVHSLGAGVDGFLYNQNWNENVLLTRTVCSFGQRIGEYCLSYILRDSQNHQAFASQQEEKVWKEKTPVLLSEKTAVIYGTGEIGTKVAEILSGFGMKVYGISLSGKQKPGFEKVIAVDASFSILKEADYVINTLPLTDKTADLFNKELFNQTSNIGLINVGRGGSVVEEDLIRAMEMEQVRFAVLDVFQEEPLPTSHPFWEHPGITVTPHISAVTTAKEAVDCFVTTLDKVEKEQYLANEVDVRKGY</sequence>
<dbReference type="EMBL" id="CP101914">
    <property type="protein sequence ID" value="UUI04912.1"/>
    <property type="molecule type" value="Genomic_DNA"/>
</dbReference>
<evidence type="ECO:0000256" key="1">
    <source>
        <dbReference type="ARBA" id="ARBA00023002"/>
    </source>
</evidence>
<dbReference type="RefSeq" id="WP_256709816.1">
    <property type="nucleotide sequence ID" value="NZ_CP101914.1"/>
</dbReference>
<dbReference type="Pfam" id="PF02826">
    <property type="entry name" value="2-Hacid_dh_C"/>
    <property type="match status" value="1"/>
</dbReference>
<dbReference type="PANTHER" id="PTHR43333:SF1">
    <property type="entry name" value="D-ISOMER SPECIFIC 2-HYDROXYACID DEHYDROGENASE NAD-BINDING DOMAIN-CONTAINING PROTEIN"/>
    <property type="match status" value="1"/>
</dbReference>
<accession>A0ABY5K198</accession>
<evidence type="ECO:0000313" key="4">
    <source>
        <dbReference type="EMBL" id="UUI04912.1"/>
    </source>
</evidence>
<evidence type="ECO:0000313" key="5">
    <source>
        <dbReference type="Proteomes" id="UP001059773"/>
    </source>
</evidence>
<feature type="domain" description="D-isomer specific 2-hydroxyacid dehydrogenase NAD-binding" evidence="3">
    <location>
        <begin position="105"/>
        <end position="276"/>
    </location>
</feature>
<keyword evidence="1" id="KW-0560">Oxidoreductase</keyword>
<dbReference type="Gene3D" id="3.40.50.720">
    <property type="entry name" value="NAD(P)-binding Rossmann-like Domain"/>
    <property type="match status" value="2"/>
</dbReference>
<dbReference type="InterPro" id="IPR036291">
    <property type="entry name" value="NAD(P)-bd_dom_sf"/>
</dbReference>
<reference evidence="4" key="1">
    <citation type="submission" date="2022-07" db="EMBL/GenBank/DDBJ databases">
        <title>FELIX.</title>
        <authorList>
            <person name="Wan K.H."/>
            <person name="Park S."/>
            <person name="Lawrence Q."/>
            <person name="Eichenberger J.P."/>
            <person name="Booth B.W."/>
            <person name="Piaggio A.J."/>
            <person name="Chandler J.C."/>
            <person name="Franklin A.B."/>
            <person name="Celniker S.E."/>
        </authorList>
    </citation>
    <scope>NUCLEOTIDE SEQUENCE</scope>
    <source>
        <strain evidence="4">QA-1986 374</strain>
    </source>
</reference>
<dbReference type="InterPro" id="IPR006140">
    <property type="entry name" value="D-isomer_DH_NAD-bd"/>
</dbReference>
<dbReference type="CDD" id="cd05300">
    <property type="entry name" value="2-Hacid_dh_1"/>
    <property type="match status" value="1"/>
</dbReference>
<evidence type="ECO:0000256" key="2">
    <source>
        <dbReference type="ARBA" id="ARBA00023027"/>
    </source>
</evidence>
<protein>
    <submittedName>
        <fullName evidence="4">D-2-hydroxyacid dehydrogenase</fullName>
    </submittedName>
</protein>
<keyword evidence="5" id="KW-1185">Reference proteome</keyword>
<gene>
    <name evidence="4" type="ORF">NP439_09865</name>
</gene>
<dbReference type="SUPFAM" id="SSF51735">
    <property type="entry name" value="NAD(P)-binding Rossmann-fold domains"/>
    <property type="match status" value="1"/>
</dbReference>
<evidence type="ECO:0000259" key="3">
    <source>
        <dbReference type="Pfam" id="PF02826"/>
    </source>
</evidence>
<dbReference type="PANTHER" id="PTHR43333">
    <property type="entry name" value="2-HACID_DH_C DOMAIN-CONTAINING PROTEIN"/>
    <property type="match status" value="1"/>
</dbReference>